<dbReference type="SUPFAM" id="SSF53300">
    <property type="entry name" value="vWA-like"/>
    <property type="match status" value="2"/>
</dbReference>
<organism evidence="2 3">
    <name type="scientific">Caldalkalibacillus horti</name>
    <dbReference type="NCBI Taxonomy" id="77523"/>
    <lineage>
        <taxon>Bacteria</taxon>
        <taxon>Bacillati</taxon>
        <taxon>Bacillota</taxon>
        <taxon>Bacilli</taxon>
        <taxon>Bacillales</taxon>
        <taxon>Bacillaceae</taxon>
        <taxon>Caldalkalibacillus</taxon>
    </lineage>
</organism>
<dbReference type="Proteomes" id="UP001235840">
    <property type="component" value="Unassembled WGS sequence"/>
</dbReference>
<name>A0ABT9W412_9BACI</name>
<dbReference type="EMBL" id="JAUSTY010000017">
    <property type="protein sequence ID" value="MDQ0167595.1"/>
    <property type="molecule type" value="Genomic_DNA"/>
</dbReference>
<gene>
    <name evidence="2" type="ORF">J2S11_003520</name>
</gene>
<dbReference type="PROSITE" id="PS50234">
    <property type="entry name" value="VWFA"/>
    <property type="match status" value="1"/>
</dbReference>
<feature type="domain" description="VWFA" evidence="1">
    <location>
        <begin position="134"/>
        <end position="241"/>
    </location>
</feature>
<dbReference type="Pfam" id="PF13519">
    <property type="entry name" value="VWA_2"/>
    <property type="match status" value="1"/>
</dbReference>
<dbReference type="Gene3D" id="3.40.50.410">
    <property type="entry name" value="von Willebrand factor, type A domain"/>
    <property type="match status" value="1"/>
</dbReference>
<keyword evidence="3" id="KW-1185">Reference proteome</keyword>
<dbReference type="RefSeq" id="WP_307396638.1">
    <property type="nucleotide sequence ID" value="NZ_BAAADK010000008.1"/>
</dbReference>
<dbReference type="CDD" id="cd00198">
    <property type="entry name" value="vWFA"/>
    <property type="match status" value="1"/>
</dbReference>
<accession>A0ABT9W412</accession>
<reference evidence="2 3" key="1">
    <citation type="submission" date="2023-07" db="EMBL/GenBank/DDBJ databases">
        <title>Genomic Encyclopedia of Type Strains, Phase IV (KMG-IV): sequencing the most valuable type-strain genomes for metagenomic binning, comparative biology and taxonomic classification.</title>
        <authorList>
            <person name="Goeker M."/>
        </authorList>
    </citation>
    <scope>NUCLEOTIDE SEQUENCE [LARGE SCALE GENOMIC DNA]</scope>
    <source>
        <strain evidence="2 3">DSM 12751</strain>
    </source>
</reference>
<dbReference type="InterPro" id="IPR036465">
    <property type="entry name" value="vWFA_dom_sf"/>
</dbReference>
<protein>
    <submittedName>
        <fullName evidence="2">Ca-activated chloride channel family protein</fullName>
    </submittedName>
</protein>
<evidence type="ECO:0000313" key="3">
    <source>
        <dbReference type="Proteomes" id="UP001235840"/>
    </source>
</evidence>
<sequence>MNKGRLKQILLLTDGCSNVGGDPIAVASMAGEYGVTINVIGIVDEDSLGEKGKAEVRDIALAGQGVYQFVRSKQLPKTVQMVTRKAMNQTLHHVVNKELRHILGDKEQVEALPPEQRGKVVEVVEDLGETMHLDVLVLVDASASMTNKLPSIKQALRDLSLSMQSRVGDSRFAVWTFPGQPQAVEKKMEWSSQVDSLERIFSTITPRGTTPTGPALEEALKEFAHQERPHKEEGMLSDYVF</sequence>
<comment type="caution">
    <text evidence="2">The sequence shown here is derived from an EMBL/GenBank/DDBJ whole genome shotgun (WGS) entry which is preliminary data.</text>
</comment>
<evidence type="ECO:0000313" key="2">
    <source>
        <dbReference type="EMBL" id="MDQ0167595.1"/>
    </source>
</evidence>
<evidence type="ECO:0000259" key="1">
    <source>
        <dbReference type="PROSITE" id="PS50234"/>
    </source>
</evidence>
<dbReference type="InterPro" id="IPR002035">
    <property type="entry name" value="VWF_A"/>
</dbReference>
<proteinExistence type="predicted"/>